<keyword evidence="6" id="KW-0902">Two-component regulatory system</keyword>
<dbReference type="EMBL" id="SBKN01000003">
    <property type="protein sequence ID" value="RXR23042.1"/>
    <property type="molecule type" value="Genomic_DNA"/>
</dbReference>
<dbReference type="PANTHER" id="PTHR45453:SF1">
    <property type="entry name" value="PHOSPHATE REGULON SENSOR PROTEIN PHOR"/>
    <property type="match status" value="1"/>
</dbReference>
<dbReference type="PANTHER" id="PTHR45453">
    <property type="entry name" value="PHOSPHATE REGULON SENSOR PROTEIN PHOR"/>
    <property type="match status" value="1"/>
</dbReference>
<sequence>MKHYSILDNDSVQLVGNLSSECIDCFANCTSSGNLISNCPKYGGTRRQGKISNSKTTTFLCCDKTKTTKLFKEKLEVFSLTFPDLLLVKNEIQDSITRAEQKKVNRLVHNLTSINAFNIQEIYDLVPQSVLTTNWQEQLKYIQKEVVKNPKQAAMKFLRIAKNNIHMKSEFSIYRKLDRDNSTQLEFQFHPLRTLILNVLHTFFADFTDKNIYIEMSEFYAKVKVDYETVQVALYHLIENALKYTKPSTKIKIEFEVLTNSIKVSFSMLSLYVKNSERDLIFQEGYSGELATKSKKNGDGIGMWRIKQMMELNGGEVEVSLGDNPEKIMGFEFANNKFTLVFPK</sequence>
<evidence type="ECO:0000256" key="4">
    <source>
        <dbReference type="ARBA" id="ARBA00022679"/>
    </source>
</evidence>
<comment type="catalytic activity">
    <reaction evidence="1">
        <text>ATP + protein L-histidine = ADP + protein N-phospho-L-histidine.</text>
        <dbReference type="EC" id="2.7.13.3"/>
    </reaction>
</comment>
<accession>A0A4Q1KA88</accession>
<evidence type="ECO:0000313" key="8">
    <source>
        <dbReference type="EMBL" id="RXR23042.1"/>
    </source>
</evidence>
<dbReference type="GO" id="GO:0000155">
    <property type="term" value="F:phosphorelay sensor kinase activity"/>
    <property type="evidence" value="ECO:0007669"/>
    <property type="project" value="TreeGrafter"/>
</dbReference>
<dbReference type="InterPro" id="IPR050351">
    <property type="entry name" value="BphY/WalK/GraS-like"/>
</dbReference>
<reference evidence="9" key="1">
    <citation type="submission" date="2019-01" db="EMBL/GenBank/DDBJ databases">
        <title>Cytophagaceae bacterium strain CAR-16.</title>
        <authorList>
            <person name="Chen W.-M."/>
        </authorList>
    </citation>
    <scope>NUCLEOTIDE SEQUENCE [LARGE SCALE GENOMIC DNA]</scope>
    <source>
        <strain evidence="9">WWJ-16</strain>
    </source>
</reference>
<dbReference type="EC" id="2.7.13.3" evidence="2"/>
<feature type="domain" description="Histidine kinase/HSP90-like ATPase" evidence="7">
    <location>
        <begin position="227"/>
        <end position="322"/>
    </location>
</feature>
<dbReference type="Gene3D" id="3.30.565.10">
    <property type="entry name" value="Histidine kinase-like ATPase, C-terminal domain"/>
    <property type="match status" value="1"/>
</dbReference>
<dbReference type="GO" id="GO:0005886">
    <property type="term" value="C:plasma membrane"/>
    <property type="evidence" value="ECO:0007669"/>
    <property type="project" value="TreeGrafter"/>
</dbReference>
<evidence type="ECO:0000256" key="5">
    <source>
        <dbReference type="ARBA" id="ARBA00022777"/>
    </source>
</evidence>
<keyword evidence="9" id="KW-1185">Reference proteome</keyword>
<keyword evidence="3" id="KW-0597">Phosphoprotein</keyword>
<proteinExistence type="predicted"/>
<dbReference type="OrthoDB" id="1931120at2"/>
<dbReference type="Proteomes" id="UP000289857">
    <property type="component" value="Unassembled WGS sequence"/>
</dbReference>
<evidence type="ECO:0000259" key="7">
    <source>
        <dbReference type="Pfam" id="PF02518"/>
    </source>
</evidence>
<dbReference type="GO" id="GO:0004721">
    <property type="term" value="F:phosphoprotein phosphatase activity"/>
    <property type="evidence" value="ECO:0007669"/>
    <property type="project" value="TreeGrafter"/>
</dbReference>
<evidence type="ECO:0000313" key="9">
    <source>
        <dbReference type="Proteomes" id="UP000289857"/>
    </source>
</evidence>
<keyword evidence="4" id="KW-0808">Transferase</keyword>
<dbReference type="RefSeq" id="WP_129461272.1">
    <property type="nucleotide sequence ID" value="NZ_SBKN01000003.1"/>
</dbReference>
<evidence type="ECO:0000256" key="2">
    <source>
        <dbReference type="ARBA" id="ARBA00012438"/>
    </source>
</evidence>
<gene>
    <name evidence="8" type="ORF">EQG61_07345</name>
</gene>
<dbReference type="InterPro" id="IPR003594">
    <property type="entry name" value="HATPase_dom"/>
</dbReference>
<dbReference type="InterPro" id="IPR036890">
    <property type="entry name" value="HATPase_C_sf"/>
</dbReference>
<dbReference type="AlphaFoldDB" id="A0A4Q1KA88"/>
<dbReference type="Pfam" id="PF02518">
    <property type="entry name" value="HATPase_c"/>
    <property type="match status" value="1"/>
</dbReference>
<name>A0A4Q1KA88_9FLAO</name>
<keyword evidence="5 8" id="KW-0418">Kinase</keyword>
<evidence type="ECO:0000256" key="6">
    <source>
        <dbReference type="ARBA" id="ARBA00023012"/>
    </source>
</evidence>
<evidence type="ECO:0000256" key="1">
    <source>
        <dbReference type="ARBA" id="ARBA00000085"/>
    </source>
</evidence>
<protein>
    <recommendedName>
        <fullName evidence="2">histidine kinase</fullName>
        <ecNumber evidence="2">2.7.13.3</ecNumber>
    </recommendedName>
</protein>
<dbReference type="SUPFAM" id="SSF55874">
    <property type="entry name" value="ATPase domain of HSP90 chaperone/DNA topoisomerase II/histidine kinase"/>
    <property type="match status" value="1"/>
</dbReference>
<dbReference type="GO" id="GO:0016036">
    <property type="term" value="P:cellular response to phosphate starvation"/>
    <property type="evidence" value="ECO:0007669"/>
    <property type="project" value="TreeGrafter"/>
</dbReference>
<evidence type="ECO:0000256" key="3">
    <source>
        <dbReference type="ARBA" id="ARBA00022553"/>
    </source>
</evidence>
<comment type="caution">
    <text evidence="8">The sequence shown here is derived from an EMBL/GenBank/DDBJ whole genome shotgun (WGS) entry which is preliminary data.</text>
</comment>
<organism evidence="8 9">
    <name type="scientific">Flavobacterium stagni</name>
    <dbReference type="NCBI Taxonomy" id="2506421"/>
    <lineage>
        <taxon>Bacteria</taxon>
        <taxon>Pseudomonadati</taxon>
        <taxon>Bacteroidota</taxon>
        <taxon>Flavobacteriia</taxon>
        <taxon>Flavobacteriales</taxon>
        <taxon>Flavobacteriaceae</taxon>
        <taxon>Flavobacterium</taxon>
    </lineage>
</organism>